<reference evidence="4 5" key="1">
    <citation type="journal article" date="2007" name="Int. J. Syst. Evol. Microbiol.">
        <title>Paenibacillus ginsengarvi sp. nov., isolated from soil from ginseng cultivation.</title>
        <authorList>
            <person name="Yoon M.H."/>
            <person name="Ten L.N."/>
            <person name="Im W.T."/>
        </authorList>
    </citation>
    <scope>NUCLEOTIDE SEQUENCE [LARGE SCALE GENOMIC DNA]</scope>
    <source>
        <strain evidence="4 5">KCTC 13059</strain>
    </source>
</reference>
<protein>
    <submittedName>
        <fullName evidence="4">AraC family transcriptional regulator</fullName>
    </submittedName>
</protein>
<dbReference type="SUPFAM" id="SSF46689">
    <property type="entry name" value="Homeodomain-like"/>
    <property type="match status" value="1"/>
</dbReference>
<dbReference type="OrthoDB" id="9774814at2"/>
<keyword evidence="2" id="KW-0804">Transcription</keyword>
<comment type="caution">
    <text evidence="4">The sequence shown here is derived from an EMBL/GenBank/DDBJ whole genome shotgun (WGS) entry which is preliminary data.</text>
</comment>
<dbReference type="GO" id="GO:0003700">
    <property type="term" value="F:DNA-binding transcription factor activity"/>
    <property type="evidence" value="ECO:0007669"/>
    <property type="project" value="InterPro"/>
</dbReference>
<dbReference type="Pfam" id="PF00165">
    <property type="entry name" value="HTH_AraC"/>
    <property type="match status" value="1"/>
</dbReference>
<keyword evidence="1" id="KW-0805">Transcription regulation</keyword>
<feature type="domain" description="HTH araC/xylS-type" evidence="3">
    <location>
        <begin position="25"/>
        <end position="51"/>
    </location>
</feature>
<dbReference type="GO" id="GO:0043565">
    <property type="term" value="F:sequence-specific DNA binding"/>
    <property type="evidence" value="ECO:0007669"/>
    <property type="project" value="InterPro"/>
</dbReference>
<accession>A0A3B0B1M5</accession>
<evidence type="ECO:0000256" key="2">
    <source>
        <dbReference type="ARBA" id="ARBA00023163"/>
    </source>
</evidence>
<dbReference type="Gene3D" id="1.10.10.60">
    <property type="entry name" value="Homeodomain-like"/>
    <property type="match status" value="1"/>
</dbReference>
<dbReference type="AlphaFoldDB" id="A0A3B0B1M5"/>
<dbReference type="Proteomes" id="UP000282311">
    <property type="component" value="Unassembled WGS sequence"/>
</dbReference>
<dbReference type="RefSeq" id="WP_120751334.1">
    <property type="nucleotide sequence ID" value="NZ_RBAH01000035.1"/>
</dbReference>
<keyword evidence="5" id="KW-1185">Reference proteome</keyword>
<sequence length="56" mass="6404">MANLSVFKRKTAVLRGLPITEGKHCGFGDYCNFYRLFKNKLGMSPKQYFAVALKED</sequence>
<gene>
    <name evidence="4" type="ORF">D7M11_31840</name>
</gene>
<evidence type="ECO:0000256" key="1">
    <source>
        <dbReference type="ARBA" id="ARBA00023015"/>
    </source>
</evidence>
<dbReference type="EMBL" id="RBAH01000035">
    <property type="protein sequence ID" value="RKN66079.1"/>
    <property type="molecule type" value="Genomic_DNA"/>
</dbReference>
<evidence type="ECO:0000313" key="5">
    <source>
        <dbReference type="Proteomes" id="UP000282311"/>
    </source>
</evidence>
<evidence type="ECO:0000313" key="4">
    <source>
        <dbReference type="EMBL" id="RKN66079.1"/>
    </source>
</evidence>
<organism evidence="4 5">
    <name type="scientific">Paenibacillus ginsengarvi</name>
    <dbReference type="NCBI Taxonomy" id="400777"/>
    <lineage>
        <taxon>Bacteria</taxon>
        <taxon>Bacillati</taxon>
        <taxon>Bacillota</taxon>
        <taxon>Bacilli</taxon>
        <taxon>Bacillales</taxon>
        <taxon>Paenibacillaceae</taxon>
        <taxon>Paenibacillus</taxon>
    </lineage>
</organism>
<dbReference type="PROSITE" id="PS01124">
    <property type="entry name" value="HTH_ARAC_FAMILY_2"/>
    <property type="match status" value="1"/>
</dbReference>
<dbReference type="InterPro" id="IPR018060">
    <property type="entry name" value="HTH_AraC"/>
</dbReference>
<dbReference type="InterPro" id="IPR009057">
    <property type="entry name" value="Homeodomain-like_sf"/>
</dbReference>
<evidence type="ECO:0000259" key="3">
    <source>
        <dbReference type="PROSITE" id="PS01124"/>
    </source>
</evidence>
<proteinExistence type="predicted"/>
<name>A0A3B0B1M5_9BACL</name>